<name>A0AAJ5P4J0_STREE</name>
<evidence type="ECO:0000256" key="4">
    <source>
        <dbReference type="ARBA" id="ARBA00022840"/>
    </source>
</evidence>
<dbReference type="PANTHER" id="PTHR11766:SF0">
    <property type="entry name" value="TYROSINE--TRNA LIGASE, MITOCHONDRIAL"/>
    <property type="match status" value="1"/>
</dbReference>
<gene>
    <name evidence="10" type="primary">tyrSE</name>
    <name evidence="10" type="ORF">SAMEA2783718_02119</name>
</gene>
<dbReference type="GO" id="GO:0005829">
    <property type="term" value="C:cytosol"/>
    <property type="evidence" value="ECO:0007669"/>
    <property type="project" value="TreeGrafter"/>
</dbReference>
<dbReference type="GO" id="GO:0006437">
    <property type="term" value="P:tyrosyl-tRNA aminoacylation"/>
    <property type="evidence" value="ECO:0007669"/>
    <property type="project" value="UniProtKB-UniRule"/>
</dbReference>
<dbReference type="EC" id="6.1.1.1" evidence="1 8"/>
<dbReference type="SUPFAM" id="SSF52374">
    <property type="entry name" value="Nucleotidylyl transferase"/>
    <property type="match status" value="1"/>
</dbReference>
<dbReference type="AlphaFoldDB" id="A0AAJ5P4J0"/>
<organism evidence="10 11">
    <name type="scientific">Streptococcus pneumoniae</name>
    <dbReference type="NCBI Taxonomy" id="1313"/>
    <lineage>
        <taxon>Bacteria</taxon>
        <taxon>Bacillati</taxon>
        <taxon>Bacillota</taxon>
        <taxon>Bacilli</taxon>
        <taxon>Lactobacillales</taxon>
        <taxon>Streptococcaceae</taxon>
        <taxon>Streptococcus</taxon>
    </lineage>
</organism>
<dbReference type="InterPro" id="IPR001412">
    <property type="entry name" value="aa-tRNA-synth_I_CS"/>
</dbReference>
<dbReference type="RefSeq" id="WP_137996154.1">
    <property type="nucleotide sequence ID" value="NZ_JAQGDL010000007.1"/>
</dbReference>
<evidence type="ECO:0000256" key="8">
    <source>
        <dbReference type="NCBIfam" id="TIGR00234"/>
    </source>
</evidence>
<evidence type="ECO:0000256" key="9">
    <source>
        <dbReference type="RuleBase" id="RU363036"/>
    </source>
</evidence>
<accession>A0AAJ5P4J0</accession>
<evidence type="ECO:0000256" key="5">
    <source>
        <dbReference type="ARBA" id="ARBA00022917"/>
    </source>
</evidence>
<dbReference type="Pfam" id="PF00579">
    <property type="entry name" value="tRNA-synt_1b"/>
    <property type="match status" value="1"/>
</dbReference>
<dbReference type="Gene3D" id="1.10.240.10">
    <property type="entry name" value="Tyrosyl-Transfer RNA Synthetase"/>
    <property type="match status" value="1"/>
</dbReference>
<dbReference type="EMBL" id="CAASIK010000019">
    <property type="protein sequence ID" value="VNB69784.1"/>
    <property type="molecule type" value="Genomic_DNA"/>
</dbReference>
<evidence type="ECO:0000256" key="2">
    <source>
        <dbReference type="ARBA" id="ARBA00022598"/>
    </source>
</evidence>
<evidence type="ECO:0000256" key="3">
    <source>
        <dbReference type="ARBA" id="ARBA00022741"/>
    </source>
</evidence>
<reference evidence="10 11" key="1">
    <citation type="submission" date="2019-04" db="EMBL/GenBank/DDBJ databases">
        <authorList>
            <consortium name="Pathogen Informatics"/>
        </authorList>
    </citation>
    <scope>NUCLEOTIDE SEQUENCE [LARGE SCALE GENOMIC DNA]</scope>
    <source>
        <strain evidence="10 11">GPSC54</strain>
    </source>
</reference>
<evidence type="ECO:0000313" key="11">
    <source>
        <dbReference type="Proteomes" id="UP000310822"/>
    </source>
</evidence>
<comment type="catalytic activity">
    <reaction evidence="7">
        <text>tRNA(Tyr) + L-tyrosine + ATP = L-tyrosyl-tRNA(Tyr) + AMP + diphosphate + H(+)</text>
        <dbReference type="Rhea" id="RHEA:10220"/>
        <dbReference type="Rhea" id="RHEA-COMP:9706"/>
        <dbReference type="Rhea" id="RHEA-COMP:9707"/>
        <dbReference type="ChEBI" id="CHEBI:15378"/>
        <dbReference type="ChEBI" id="CHEBI:30616"/>
        <dbReference type="ChEBI" id="CHEBI:33019"/>
        <dbReference type="ChEBI" id="CHEBI:58315"/>
        <dbReference type="ChEBI" id="CHEBI:78442"/>
        <dbReference type="ChEBI" id="CHEBI:78536"/>
        <dbReference type="ChEBI" id="CHEBI:456215"/>
        <dbReference type="EC" id="6.1.1.1"/>
    </reaction>
</comment>
<evidence type="ECO:0000313" key="10">
    <source>
        <dbReference type="EMBL" id="VNB69784.1"/>
    </source>
</evidence>
<dbReference type="PANTHER" id="PTHR11766">
    <property type="entry name" value="TYROSYL-TRNA SYNTHETASE"/>
    <property type="match status" value="1"/>
</dbReference>
<comment type="caution">
    <text evidence="10">The sequence shown here is derived from an EMBL/GenBank/DDBJ whole genome shotgun (WGS) entry which is preliminary data.</text>
</comment>
<dbReference type="InterPro" id="IPR002307">
    <property type="entry name" value="Tyr-tRNA-ligase"/>
</dbReference>
<dbReference type="NCBIfam" id="TIGR00234">
    <property type="entry name" value="tyrS"/>
    <property type="match status" value="1"/>
</dbReference>
<dbReference type="InterPro" id="IPR014729">
    <property type="entry name" value="Rossmann-like_a/b/a_fold"/>
</dbReference>
<comment type="similarity">
    <text evidence="9">Belongs to the class-I aminoacyl-tRNA synthetase family.</text>
</comment>
<keyword evidence="6 9" id="KW-0030">Aminoacyl-tRNA synthetase</keyword>
<dbReference type="PROSITE" id="PS00178">
    <property type="entry name" value="AA_TRNA_LIGASE_I"/>
    <property type="match status" value="1"/>
</dbReference>
<keyword evidence="2 9" id="KW-0436">Ligase</keyword>
<evidence type="ECO:0000256" key="6">
    <source>
        <dbReference type="ARBA" id="ARBA00023146"/>
    </source>
</evidence>
<evidence type="ECO:0000256" key="1">
    <source>
        <dbReference type="ARBA" id="ARBA00013160"/>
    </source>
</evidence>
<dbReference type="InterPro" id="IPR024088">
    <property type="entry name" value="Tyr-tRNA-ligase_bac-type"/>
</dbReference>
<dbReference type="PRINTS" id="PR01040">
    <property type="entry name" value="TRNASYNTHTYR"/>
</dbReference>
<keyword evidence="5 9" id="KW-0648">Protein biosynthesis</keyword>
<keyword evidence="3 9" id="KW-0547">Nucleotide-binding</keyword>
<evidence type="ECO:0000256" key="7">
    <source>
        <dbReference type="ARBA" id="ARBA00048248"/>
    </source>
</evidence>
<keyword evidence="4 9" id="KW-0067">ATP-binding</keyword>
<proteinExistence type="inferred from homology"/>
<dbReference type="InterPro" id="IPR002305">
    <property type="entry name" value="aa-tRNA-synth_Ic"/>
</dbReference>
<protein>
    <recommendedName>
        <fullName evidence="1 8">Tyrosine--tRNA ligase</fullName>
        <ecNumber evidence="1 8">6.1.1.1</ecNumber>
    </recommendedName>
</protein>
<dbReference type="CDD" id="cd00805">
    <property type="entry name" value="TyrRS_core"/>
    <property type="match status" value="1"/>
</dbReference>
<dbReference type="Proteomes" id="UP000310822">
    <property type="component" value="Unassembled WGS sequence"/>
</dbReference>
<dbReference type="GO" id="GO:0005524">
    <property type="term" value="F:ATP binding"/>
    <property type="evidence" value="ECO:0007669"/>
    <property type="project" value="UniProtKB-KW"/>
</dbReference>
<sequence length="302" mass="34296">MKLFEDLQWRGLVKQYSSDSLIEKLNNGKLTFYIGTDPTADSLHLGHYSSFLIAKRLAKYGHQPIILIGGATALVGDPRGTSERDLAEQEKIFNNFEKLKNQIQKIFPYEIVNNYDWTKNIMAIDFLREFGKHITAGYMSNKELVKRQMTTGISFTEFSYMLLQGMDFYHLFTTRGVTLQIAGSDQWGNMTTGIDLVRKKNGEEVFAMTMPLITDEKGKKFGKSEGNAIWISENKTTPEELHNFLLNVSDDIVISLLKKLTFLSRKDIEEIESNHKNGTGYAQGILADTVTFDIHGVSINKK</sequence>
<dbReference type="Gene3D" id="3.40.50.620">
    <property type="entry name" value="HUPs"/>
    <property type="match status" value="1"/>
</dbReference>
<dbReference type="GO" id="GO:0004831">
    <property type="term" value="F:tyrosine-tRNA ligase activity"/>
    <property type="evidence" value="ECO:0007669"/>
    <property type="project" value="UniProtKB-UniRule"/>
</dbReference>